<evidence type="ECO:0000256" key="1">
    <source>
        <dbReference type="ARBA" id="ARBA00006987"/>
    </source>
</evidence>
<gene>
    <name evidence="2" type="ORF">ACFFIC_14700</name>
</gene>
<dbReference type="Gene3D" id="3.40.190.10">
    <property type="entry name" value="Periplasmic binding protein-like II"/>
    <property type="match status" value="1"/>
</dbReference>
<proteinExistence type="inferred from homology"/>
<dbReference type="InterPro" id="IPR042100">
    <property type="entry name" value="Bug_dom1"/>
</dbReference>
<dbReference type="CDD" id="cd13578">
    <property type="entry name" value="PBP2_Bug27"/>
    <property type="match status" value="1"/>
</dbReference>
<evidence type="ECO:0000313" key="2">
    <source>
        <dbReference type="EMBL" id="MFC0386787.1"/>
    </source>
</evidence>
<dbReference type="Pfam" id="PF03401">
    <property type="entry name" value="TctC"/>
    <property type="match status" value="1"/>
</dbReference>
<organism evidence="2 3">
    <name type="scientific">Muricoccus vinaceus</name>
    <dbReference type="NCBI Taxonomy" id="424704"/>
    <lineage>
        <taxon>Bacteria</taxon>
        <taxon>Pseudomonadati</taxon>
        <taxon>Pseudomonadota</taxon>
        <taxon>Alphaproteobacteria</taxon>
        <taxon>Acetobacterales</taxon>
        <taxon>Roseomonadaceae</taxon>
        <taxon>Muricoccus</taxon>
    </lineage>
</organism>
<dbReference type="Gene3D" id="3.40.190.150">
    <property type="entry name" value="Bordetella uptake gene, domain 1"/>
    <property type="match status" value="1"/>
</dbReference>
<dbReference type="PANTHER" id="PTHR42928">
    <property type="entry name" value="TRICARBOXYLATE-BINDING PROTEIN"/>
    <property type="match status" value="1"/>
</dbReference>
<accession>A0ABV6IT75</accession>
<sequence>MLTRRSIVATGTGIGLGAAFSPARAQSGAVRMIVPYAAGGPTDIQARILAETMAEPLRQRVVVENRTGAGVVVGTEAVAKSAPDGQTILLTTVAHAINPTLFPNLPFDTEKDFAPVALIAKVPLVLLVRKDLPVRDVSEFVEWVRSRKGQATYGSAGVGSAPHLGAALLLMMAKLDAVHIPYRGSGPAMSDLAAGRLDFYVDAATSALAQAKAGTGRALGWSMLTRSPAAPDLPTFDESGVRGYEAYTWSGVFVPAATPRQIVLRINTAAREAMASPALQARFAELGAELAEPGPPEDLARFASAEIEKWRNVVRQTGMSVQ</sequence>
<protein>
    <submittedName>
        <fullName evidence="2">Bug family tripartite tricarboxylate transporter substrate binding protein</fullName>
    </submittedName>
</protein>
<dbReference type="Proteomes" id="UP001589789">
    <property type="component" value="Unassembled WGS sequence"/>
</dbReference>
<reference evidence="2 3" key="1">
    <citation type="submission" date="2024-09" db="EMBL/GenBank/DDBJ databases">
        <authorList>
            <person name="Sun Q."/>
            <person name="Mori K."/>
        </authorList>
    </citation>
    <scope>NUCLEOTIDE SEQUENCE [LARGE SCALE GENOMIC DNA]</scope>
    <source>
        <strain evidence="2 3">CCM 7468</strain>
    </source>
</reference>
<dbReference type="RefSeq" id="WP_377051598.1">
    <property type="nucleotide sequence ID" value="NZ_JBHLVZ010000039.1"/>
</dbReference>
<dbReference type="EMBL" id="JBHLVZ010000039">
    <property type="protein sequence ID" value="MFC0386787.1"/>
    <property type="molecule type" value="Genomic_DNA"/>
</dbReference>
<keyword evidence="3" id="KW-1185">Reference proteome</keyword>
<dbReference type="PANTHER" id="PTHR42928:SF5">
    <property type="entry name" value="BLR1237 PROTEIN"/>
    <property type="match status" value="1"/>
</dbReference>
<dbReference type="SUPFAM" id="SSF53850">
    <property type="entry name" value="Periplasmic binding protein-like II"/>
    <property type="match status" value="1"/>
</dbReference>
<evidence type="ECO:0000313" key="3">
    <source>
        <dbReference type="Proteomes" id="UP001589789"/>
    </source>
</evidence>
<comment type="similarity">
    <text evidence="1">Belongs to the UPF0065 (bug) family.</text>
</comment>
<dbReference type="InterPro" id="IPR005064">
    <property type="entry name" value="BUG"/>
</dbReference>
<name>A0ABV6IT75_9PROT</name>
<comment type="caution">
    <text evidence="2">The sequence shown here is derived from an EMBL/GenBank/DDBJ whole genome shotgun (WGS) entry which is preliminary data.</text>
</comment>
<dbReference type="PIRSF" id="PIRSF017082">
    <property type="entry name" value="YflP"/>
    <property type="match status" value="1"/>
</dbReference>